<evidence type="ECO:0000313" key="1">
    <source>
        <dbReference type="EMBL" id="CUX66152.1"/>
    </source>
</evidence>
<accession>A0A1S7SBM9</accession>
<reference evidence="1 2" key="1">
    <citation type="submission" date="2016-01" db="EMBL/GenBank/DDBJ databases">
        <authorList>
            <person name="Oliw E.H."/>
        </authorList>
    </citation>
    <scope>NUCLEOTIDE SEQUENCE [LARGE SCALE GENOMIC DNA]</scope>
    <source>
        <strain evidence="1 2">Kerr 14</strain>
    </source>
</reference>
<protein>
    <submittedName>
        <fullName evidence="1">Uncharacterized protein</fullName>
    </submittedName>
</protein>
<dbReference type="Proteomes" id="UP000191897">
    <property type="component" value="Unassembled WGS sequence"/>
</dbReference>
<sequence>MVWHRQNITVSKFVTENIKPSIETENCMIRAFKSSSNSTEIINLDRDAIRENHRNGRQTNVMFDTNILIAIESAYKTGQRHHELKNAGVLELARLIEKTSKYGVFISPAAAYQELPPARRGEVEAAFDRFLADYLPNFCEDPNSTKVPLAGVGLDPEHFSALSPERQKTISCSYASLLAMNVIHRLDTSDGLGKFVLYIDFCAEVLDLVSLKELTIARYIFAPENGITEELRTRKVAITNNFAKLKKGGGKGLTSAKILERIALNGANDLKLISAADIVNNSRERFSFGVIEHDVWIATSDEKLYEFCCACPGFIGWETGGPLARYVETHVDIKGTRYWRESIEIQQRRLEERYETVDRDREMDAIVRAALYLEAALLNGKADDYFKLRSWRSEPKEPRSRS</sequence>
<organism evidence="1 2">
    <name type="scientific">Agrobacterium tumefaciens str. Kerr 14</name>
    <dbReference type="NCBI Taxonomy" id="1183424"/>
    <lineage>
        <taxon>Bacteria</taxon>
        <taxon>Pseudomonadati</taxon>
        <taxon>Pseudomonadota</taxon>
        <taxon>Alphaproteobacteria</taxon>
        <taxon>Hyphomicrobiales</taxon>
        <taxon>Rhizobiaceae</taxon>
        <taxon>Rhizobium/Agrobacterium group</taxon>
        <taxon>Agrobacterium</taxon>
        <taxon>Agrobacterium tumefaciens complex</taxon>
    </lineage>
</organism>
<dbReference type="AlphaFoldDB" id="A0A1S7SBM9"/>
<dbReference type="EMBL" id="FBWC01000037">
    <property type="protein sequence ID" value="CUX66152.1"/>
    <property type="molecule type" value="Genomic_DNA"/>
</dbReference>
<proteinExistence type="predicted"/>
<gene>
    <name evidence="1" type="ORF">AGR4C_pa60077</name>
</gene>
<evidence type="ECO:0000313" key="2">
    <source>
        <dbReference type="Proteomes" id="UP000191897"/>
    </source>
</evidence>
<name>A0A1S7SBM9_AGRTU</name>